<keyword evidence="4" id="KW-0804">Transcription</keyword>
<sequence length="530" mass="59024">MSGKSLEVFLDLAFYLPPKFARTVSALVDQITRLEDSSGRHWEVKLTKVKGSLAFEQGWHEFSLEHGLDKGDVLVFYYILESHFVVQIYGLNGCQKHLYGKNSHQRKKCRTSRYASANDTLSLMNDDDLMNKQCSAVNVPGSGNQTSQGELMAMDNTPEVDRGLQPVSAFEYVEEPFYMINRDAGYQQREDSSCLYDLSKFEMTAKRSDADGTTKCLVGYEGTSHHARTAVKSRSDVGLVAKDSVTAEVATCVSPSDIADLTEKNKDSLAMDNVVLKSQKDSSSAVYSGHRFEKSALDPAKSMGNSKAISKIVKCQDTDKRSIMNLRTTRKTAKIELMEMSETRIEKKIVDVAGQSSSFAVKENDKVLKVVKAEPIDSLAFHSVDAANISCLAVMGSQAFSELSNCLPSISFRRTRFERKVVLLRGPDTRLWPVLYHEKYGIKVLTTGWEAFSKANDIQVGDKCAFGLETRSESIYKAFGRGSTEFKLNALKPSVGYAGQFVIPVYRPTGVKAFCRHKDKTLMQLLSQLY</sequence>
<dbReference type="GO" id="GO:0005634">
    <property type="term" value="C:nucleus"/>
    <property type="evidence" value="ECO:0007669"/>
    <property type="project" value="UniProtKB-SubCell"/>
</dbReference>
<reference evidence="7" key="1">
    <citation type="submission" date="2022-12" db="EMBL/GenBank/DDBJ databases">
        <title>Draft genome assemblies for two species of Escallonia (Escalloniales).</title>
        <authorList>
            <person name="Chanderbali A."/>
            <person name="Dervinis C."/>
            <person name="Anghel I."/>
            <person name="Soltis D."/>
            <person name="Soltis P."/>
            <person name="Zapata F."/>
        </authorList>
    </citation>
    <scope>NUCLEOTIDE SEQUENCE</scope>
    <source>
        <strain evidence="7">UCBG64.0493</strain>
        <tissue evidence="7">Leaf</tissue>
    </source>
</reference>
<evidence type="ECO:0000259" key="6">
    <source>
        <dbReference type="PROSITE" id="PS50863"/>
    </source>
</evidence>
<accession>A0AA88XRL2</accession>
<evidence type="ECO:0000256" key="1">
    <source>
        <dbReference type="ARBA" id="ARBA00004123"/>
    </source>
</evidence>
<dbReference type="EMBL" id="JAVXUP010000008">
    <property type="protein sequence ID" value="KAK3043325.1"/>
    <property type="molecule type" value="Genomic_DNA"/>
</dbReference>
<keyword evidence="3" id="KW-0238">DNA-binding</keyword>
<keyword evidence="5" id="KW-0539">Nucleus</keyword>
<evidence type="ECO:0000313" key="7">
    <source>
        <dbReference type="EMBL" id="KAK3043325.1"/>
    </source>
</evidence>
<evidence type="ECO:0000256" key="2">
    <source>
        <dbReference type="ARBA" id="ARBA00023015"/>
    </source>
</evidence>
<keyword evidence="2" id="KW-0805">Transcription regulation</keyword>
<evidence type="ECO:0000256" key="5">
    <source>
        <dbReference type="ARBA" id="ARBA00023242"/>
    </source>
</evidence>
<dbReference type="PROSITE" id="PS50863">
    <property type="entry name" value="B3"/>
    <property type="match status" value="2"/>
</dbReference>
<proteinExistence type="predicted"/>
<feature type="domain" description="TF-B3" evidence="6">
    <location>
        <begin position="422"/>
        <end position="494"/>
    </location>
</feature>
<dbReference type="Proteomes" id="UP001188597">
    <property type="component" value="Unassembled WGS sequence"/>
</dbReference>
<dbReference type="PANTHER" id="PTHR31391:SF108">
    <property type="entry name" value="TF-B3 DOMAIN-CONTAINING PROTEIN"/>
    <property type="match status" value="1"/>
</dbReference>
<dbReference type="Pfam" id="PF02362">
    <property type="entry name" value="B3"/>
    <property type="match status" value="2"/>
</dbReference>
<dbReference type="InterPro" id="IPR015300">
    <property type="entry name" value="DNA-bd_pseudobarrel_sf"/>
</dbReference>
<dbReference type="Gene3D" id="2.40.330.10">
    <property type="entry name" value="DNA-binding pseudobarrel domain"/>
    <property type="match status" value="2"/>
</dbReference>
<gene>
    <name evidence="7" type="ORF">RJ639_002568</name>
</gene>
<dbReference type="SUPFAM" id="SSF101936">
    <property type="entry name" value="DNA-binding pseudobarrel domain"/>
    <property type="match status" value="2"/>
</dbReference>
<dbReference type="InterPro" id="IPR044837">
    <property type="entry name" value="REM16-like"/>
</dbReference>
<name>A0AA88XRL2_9ASTE</name>
<feature type="domain" description="TF-B3" evidence="6">
    <location>
        <begin position="1"/>
        <end position="92"/>
    </location>
</feature>
<comment type="caution">
    <text evidence="7">The sequence shown here is derived from an EMBL/GenBank/DDBJ whole genome shotgun (WGS) entry which is preliminary data.</text>
</comment>
<dbReference type="InterPro" id="IPR003340">
    <property type="entry name" value="B3_DNA-bd"/>
</dbReference>
<dbReference type="CDD" id="cd10017">
    <property type="entry name" value="B3_DNA"/>
    <property type="match status" value="2"/>
</dbReference>
<protein>
    <recommendedName>
        <fullName evidence="6">TF-B3 domain-containing protein</fullName>
    </recommendedName>
</protein>
<dbReference type="PANTHER" id="PTHR31391">
    <property type="entry name" value="B3 DOMAIN-CONTAINING PROTEIN OS11G0197600-RELATED"/>
    <property type="match status" value="1"/>
</dbReference>
<evidence type="ECO:0000256" key="4">
    <source>
        <dbReference type="ARBA" id="ARBA00023163"/>
    </source>
</evidence>
<organism evidence="7 8">
    <name type="scientific">Escallonia herrerae</name>
    <dbReference type="NCBI Taxonomy" id="1293975"/>
    <lineage>
        <taxon>Eukaryota</taxon>
        <taxon>Viridiplantae</taxon>
        <taxon>Streptophyta</taxon>
        <taxon>Embryophyta</taxon>
        <taxon>Tracheophyta</taxon>
        <taxon>Spermatophyta</taxon>
        <taxon>Magnoliopsida</taxon>
        <taxon>eudicotyledons</taxon>
        <taxon>Gunneridae</taxon>
        <taxon>Pentapetalae</taxon>
        <taxon>asterids</taxon>
        <taxon>campanulids</taxon>
        <taxon>Escalloniales</taxon>
        <taxon>Escalloniaceae</taxon>
        <taxon>Escallonia</taxon>
    </lineage>
</organism>
<keyword evidence="8" id="KW-1185">Reference proteome</keyword>
<evidence type="ECO:0000256" key="3">
    <source>
        <dbReference type="ARBA" id="ARBA00023125"/>
    </source>
</evidence>
<dbReference type="GO" id="GO:0003677">
    <property type="term" value="F:DNA binding"/>
    <property type="evidence" value="ECO:0007669"/>
    <property type="project" value="UniProtKB-KW"/>
</dbReference>
<evidence type="ECO:0000313" key="8">
    <source>
        <dbReference type="Proteomes" id="UP001188597"/>
    </source>
</evidence>
<comment type="subcellular location">
    <subcellularLocation>
        <location evidence="1">Nucleus</location>
    </subcellularLocation>
</comment>
<dbReference type="AlphaFoldDB" id="A0AA88XRL2"/>
<dbReference type="SMART" id="SM01019">
    <property type="entry name" value="B3"/>
    <property type="match status" value="2"/>
</dbReference>